<accession>A0A816TEU5</accession>
<organism evidence="1">
    <name type="scientific">Brassica napus</name>
    <name type="common">Rape</name>
    <dbReference type="NCBI Taxonomy" id="3708"/>
    <lineage>
        <taxon>Eukaryota</taxon>
        <taxon>Viridiplantae</taxon>
        <taxon>Streptophyta</taxon>
        <taxon>Embryophyta</taxon>
        <taxon>Tracheophyta</taxon>
        <taxon>Spermatophyta</taxon>
        <taxon>Magnoliopsida</taxon>
        <taxon>eudicotyledons</taxon>
        <taxon>Gunneridae</taxon>
        <taxon>Pentapetalae</taxon>
        <taxon>rosids</taxon>
        <taxon>malvids</taxon>
        <taxon>Brassicales</taxon>
        <taxon>Brassicaceae</taxon>
        <taxon>Brassiceae</taxon>
        <taxon>Brassica</taxon>
    </lineage>
</organism>
<sequence length="44" mass="5138">MILFNWLINLTSLCSTEIKTQHLEIRFMSSKFSQSACLRSKAFL</sequence>
<gene>
    <name evidence="1" type="ORF">DARMORV10_A05P29550.1</name>
</gene>
<dbReference type="Proteomes" id="UP001295469">
    <property type="component" value="Chromosome A05"/>
</dbReference>
<dbReference type="EMBL" id="HG994359">
    <property type="protein sequence ID" value="CAF2100117.1"/>
    <property type="molecule type" value="Genomic_DNA"/>
</dbReference>
<proteinExistence type="predicted"/>
<name>A0A816TEU5_BRANA</name>
<reference evidence="1" key="1">
    <citation type="submission" date="2021-01" db="EMBL/GenBank/DDBJ databases">
        <authorList>
            <consortium name="Genoscope - CEA"/>
            <person name="William W."/>
        </authorList>
    </citation>
    <scope>NUCLEOTIDE SEQUENCE</scope>
</reference>
<dbReference type="AlphaFoldDB" id="A0A816TEU5"/>
<evidence type="ECO:0000313" key="1">
    <source>
        <dbReference type="EMBL" id="CAF2100117.1"/>
    </source>
</evidence>
<protein>
    <submittedName>
        <fullName evidence="1">(rape) hypothetical protein</fullName>
    </submittedName>
</protein>